<dbReference type="GO" id="GO:0005886">
    <property type="term" value="C:plasma membrane"/>
    <property type="evidence" value="ECO:0007669"/>
    <property type="project" value="TreeGrafter"/>
</dbReference>
<dbReference type="InterPro" id="IPR036259">
    <property type="entry name" value="MFS_trans_sf"/>
</dbReference>
<dbReference type="AlphaFoldDB" id="A0A4Q0VGW3"/>
<dbReference type="OrthoDB" id="9764596at2"/>
<evidence type="ECO:0000256" key="1">
    <source>
        <dbReference type="ARBA" id="ARBA00022597"/>
    </source>
</evidence>
<dbReference type="Gene3D" id="1.20.1250.20">
    <property type="entry name" value="MFS general substrate transporter like domains"/>
    <property type="match status" value="2"/>
</dbReference>
<dbReference type="GO" id="GO:0008643">
    <property type="term" value="P:carbohydrate transport"/>
    <property type="evidence" value="ECO:0007669"/>
    <property type="project" value="InterPro"/>
</dbReference>
<dbReference type="Proteomes" id="UP000290602">
    <property type="component" value="Unassembled WGS sequence"/>
</dbReference>
<dbReference type="PANTHER" id="PTHR11328">
    <property type="entry name" value="MAJOR FACILITATOR SUPERFAMILY DOMAIN-CONTAINING PROTEIN"/>
    <property type="match status" value="1"/>
</dbReference>
<dbReference type="GO" id="GO:0015293">
    <property type="term" value="F:symporter activity"/>
    <property type="evidence" value="ECO:0007669"/>
    <property type="project" value="InterPro"/>
</dbReference>
<dbReference type="RefSeq" id="WP_129032915.1">
    <property type="nucleotide sequence ID" value="NZ_CP059603.1"/>
</dbReference>
<evidence type="ECO:0000313" key="3">
    <source>
        <dbReference type="Proteomes" id="UP000290602"/>
    </source>
</evidence>
<keyword evidence="1" id="KW-0762">Sugar transport</keyword>
<keyword evidence="3" id="KW-1185">Reference proteome</keyword>
<accession>A0A4Q0VGW3</accession>
<name>A0A4Q0VGW3_9LACO</name>
<protein>
    <submittedName>
        <fullName evidence="2">MFS transporter</fullName>
    </submittedName>
</protein>
<keyword evidence="1" id="KW-0813">Transport</keyword>
<gene>
    <name evidence="2" type="ORF">DXH47_08520</name>
</gene>
<sequence>MTDQKVLHDGWDEYRSKRIYRAKKKIGFWRSIGFGVFSSYSQAMQGMVVTWLLFFYTTFCGLSAVEGASIFAIGRVVDAFTTLLAGNISDKFYKLKFGRRFGRRHFFLLLAAPAALIAIIQWVPNMNYIYYLATYLITNMMLSFLEIPYDTLSNEMTKDYNERTKLSTSRMVFAGAFAPLIQWVIAQMFKMWPKTSPVPYMTAQAIFSVGAFVLILVTYFSTWEHFVTKEEAAVEESHSNGQKRSVWVLLKSAVKSYVSTFKIKAYRIHLLIFGASYLAASVWGTVFAYYIVDVIGLSSATAAYLSMFSLVSIPITIIAGWAITKITPRALYMYAYVPIIGACAATAFVAFNRPAHIIVWLSVICFFYNIGQYILWFIPWNVFPFIPDIDTVVTGENRSGVFASVMMFIMQTSIALGTIVVGLMLDASGFVKSSSGSVGEPESAKLMIVGIISIVVGLLIVIALIGAMKFKVTRKTSKVVNAEIKRLRDGGKMADVDPQTEATLNDLTEINYHDIKVWQNN</sequence>
<dbReference type="PANTHER" id="PTHR11328:SF24">
    <property type="entry name" value="MAJOR FACILITATOR SUPERFAMILY (MFS) PROFILE DOMAIN-CONTAINING PROTEIN"/>
    <property type="match status" value="1"/>
</dbReference>
<dbReference type="Pfam" id="PF13347">
    <property type="entry name" value="MFS_2"/>
    <property type="match status" value="1"/>
</dbReference>
<dbReference type="InterPro" id="IPR039672">
    <property type="entry name" value="MFS_2"/>
</dbReference>
<reference evidence="2 3" key="1">
    <citation type="submission" date="2018-08" db="EMBL/GenBank/DDBJ databases">
        <title>Lactobacillus suantsai sp. nov., isolated from traditional fermented suan-tsai in Taiwan.</title>
        <authorList>
            <person name="Huang C.-H."/>
        </authorList>
    </citation>
    <scope>NUCLEOTIDE SEQUENCE [LARGE SCALE GENOMIC DNA]</scope>
    <source>
        <strain evidence="2 3">BCRC 12945</strain>
    </source>
</reference>
<dbReference type="EMBL" id="QXIL01000018">
    <property type="protein sequence ID" value="RXI77824.1"/>
    <property type="molecule type" value="Genomic_DNA"/>
</dbReference>
<proteinExistence type="predicted"/>
<organism evidence="2 3">
    <name type="scientific">Levilactobacillus suantsaii</name>
    <dbReference type="NCBI Taxonomy" id="2292255"/>
    <lineage>
        <taxon>Bacteria</taxon>
        <taxon>Bacillati</taxon>
        <taxon>Bacillota</taxon>
        <taxon>Bacilli</taxon>
        <taxon>Lactobacillales</taxon>
        <taxon>Lactobacillaceae</taxon>
        <taxon>Levilactobacillus</taxon>
    </lineage>
</organism>
<dbReference type="SUPFAM" id="SSF103473">
    <property type="entry name" value="MFS general substrate transporter"/>
    <property type="match status" value="1"/>
</dbReference>
<evidence type="ECO:0000313" key="2">
    <source>
        <dbReference type="EMBL" id="RXI77824.1"/>
    </source>
</evidence>
<comment type="caution">
    <text evidence="2">The sequence shown here is derived from an EMBL/GenBank/DDBJ whole genome shotgun (WGS) entry which is preliminary data.</text>
</comment>